<dbReference type="InterPro" id="IPR029016">
    <property type="entry name" value="GAF-like_dom_sf"/>
</dbReference>
<dbReference type="InterPro" id="IPR003018">
    <property type="entry name" value="GAF"/>
</dbReference>
<dbReference type="Gene3D" id="3.30.450.270">
    <property type="match status" value="1"/>
</dbReference>
<evidence type="ECO:0000256" key="8">
    <source>
        <dbReference type="ARBA" id="ARBA00022777"/>
    </source>
</evidence>
<sequence>MTDLTTCDREPIHIPGAILPYGAMLVLDGVDLQVLQAAGDTEALLGLSVDALLGQPAERLFSSEQVFRLRGLAGEPDLVKPRHLLDPQLRISNRVPLDASAHRVDGGLVLEFEAAEISDAFAAEPLAAVQLMVEGFGSAASLYKLCQLATESVRHVARYDRVMIYRFMEDGSGWVIAESRDPELEPFLDLHYPAADIPKQARALYLKSWLRLIARVDYDPAPLVPEFNPRSGKPLDMSYAVLRDVSPIHREYLRNMGVGASMSISIIVDGRLWGLIACHHNSPRQLPRHLRAVCELFGSIFSLQIEAREKSEQFAARLASRAVLQKLMVNLANVEDYALGLTKQSPNLLDYIHGGDLSPDGKSLGGVAVRVDGALTFLGVTPNPAQIESLSDWLTTHMSEGDGVFATDRLGEIWAPAQDFSAHGSGLLVISVTRDPSDLILWFRPELLETTSWAGNPAKSAIPGATPDRLLPRKSFDAWKQTVRGRSIAWTPAELDAALDLRVSLLQIILRRIEVAARERARAHDRDKLMMAELDHRVKNTLANIQALVVHSSRHAESLTSFVHGLDKRLYAMAKAHSLLTQSRWEGVSIETLVREELEPYSQTGANVAFGGPNAVLTSKSALALSLALHELATNAAKFGALSKSSGRVDVNWRWIDRNDGLELTWLESGGPAVEAPTRRGFGSSLIERALALETGGAAKIHYDRGGVVCEVSLPPTSVVTKSAGPSESPTVDDLVNQAPAENARRPRLLLVEDSYLLIVTLEEMCEDLGWDVVGPATRLTHAMHLARTESFDAAFLDVNLDGEMSWDVASLLKERGIPFAFSSGYDGASVLPASLAGAQILRKPFRVEDIERCIRNMLP</sequence>
<dbReference type="Gene3D" id="3.30.565.10">
    <property type="entry name" value="Histidine kinase-like ATPase, C-terminal domain"/>
    <property type="match status" value="1"/>
</dbReference>
<keyword evidence="6" id="KW-0808">Transferase</keyword>
<dbReference type="SMART" id="SM00065">
    <property type="entry name" value="GAF"/>
    <property type="match status" value="1"/>
</dbReference>
<evidence type="ECO:0000313" key="15">
    <source>
        <dbReference type="EMBL" id="RBP10407.1"/>
    </source>
</evidence>
<keyword evidence="5" id="KW-0716">Sensory transduction</keyword>
<keyword evidence="16" id="KW-1185">Reference proteome</keyword>
<dbReference type="GO" id="GO:0009584">
    <property type="term" value="P:detection of visible light"/>
    <property type="evidence" value="ECO:0007669"/>
    <property type="project" value="InterPro"/>
</dbReference>
<evidence type="ECO:0000256" key="9">
    <source>
        <dbReference type="ARBA" id="ARBA00022840"/>
    </source>
</evidence>
<dbReference type="SUPFAM" id="SSF55781">
    <property type="entry name" value="GAF domain-like"/>
    <property type="match status" value="2"/>
</dbReference>
<dbReference type="InterPro" id="IPR001789">
    <property type="entry name" value="Sig_transdc_resp-reg_receiver"/>
</dbReference>
<name>A0A366F708_9HYPH</name>
<evidence type="ECO:0000259" key="13">
    <source>
        <dbReference type="PROSITE" id="PS50046"/>
    </source>
</evidence>
<dbReference type="Pfam" id="PF00360">
    <property type="entry name" value="PHY"/>
    <property type="match status" value="1"/>
</dbReference>
<evidence type="ECO:0000259" key="14">
    <source>
        <dbReference type="PROSITE" id="PS50110"/>
    </source>
</evidence>
<reference evidence="15 16" key="1">
    <citation type="submission" date="2018-06" db="EMBL/GenBank/DDBJ databases">
        <title>Genomic Encyclopedia of Type Strains, Phase IV (KMG-IV): sequencing the most valuable type-strain genomes for metagenomic binning, comparative biology and taxonomic classification.</title>
        <authorList>
            <person name="Goeker M."/>
        </authorList>
    </citation>
    <scope>NUCLEOTIDE SEQUENCE [LARGE SCALE GENOMIC DNA]</scope>
    <source>
        <strain evidence="15 16">DSM 24875</strain>
    </source>
</reference>
<feature type="domain" description="Response regulatory" evidence="14">
    <location>
        <begin position="748"/>
        <end position="859"/>
    </location>
</feature>
<dbReference type="GO" id="GO:0000160">
    <property type="term" value="P:phosphorelay signal transduction system"/>
    <property type="evidence" value="ECO:0007669"/>
    <property type="project" value="InterPro"/>
</dbReference>
<dbReference type="InterPro" id="IPR035965">
    <property type="entry name" value="PAS-like_dom_sf"/>
</dbReference>
<dbReference type="InterPro" id="IPR011006">
    <property type="entry name" value="CheY-like_superfamily"/>
</dbReference>
<dbReference type="GO" id="GO:0005524">
    <property type="term" value="F:ATP binding"/>
    <property type="evidence" value="ECO:0007669"/>
    <property type="project" value="UniProtKB-KW"/>
</dbReference>
<gene>
    <name evidence="15" type="ORF">DFR50_11978</name>
</gene>
<evidence type="ECO:0000256" key="2">
    <source>
        <dbReference type="ARBA" id="ARBA00012438"/>
    </source>
</evidence>
<dbReference type="InterPro" id="IPR011102">
    <property type="entry name" value="Sig_transdc_His_kinase_HWE"/>
</dbReference>
<evidence type="ECO:0000256" key="6">
    <source>
        <dbReference type="ARBA" id="ARBA00022679"/>
    </source>
</evidence>
<keyword evidence="4 12" id="KW-0597">Phosphoprotein</keyword>
<dbReference type="Pfam" id="PF07536">
    <property type="entry name" value="HWE_HK"/>
    <property type="match status" value="1"/>
</dbReference>
<evidence type="ECO:0000256" key="12">
    <source>
        <dbReference type="PROSITE-ProRule" id="PRU00169"/>
    </source>
</evidence>
<evidence type="ECO:0000256" key="4">
    <source>
        <dbReference type="ARBA" id="ARBA00022553"/>
    </source>
</evidence>
<dbReference type="InterPro" id="IPR001294">
    <property type="entry name" value="Phytochrome"/>
</dbReference>
<dbReference type="InterPro" id="IPR016132">
    <property type="entry name" value="Phyto_chromo_attachment"/>
</dbReference>
<feature type="domain" description="Phytochrome chromophore attachment site" evidence="13">
    <location>
        <begin position="141"/>
        <end position="299"/>
    </location>
</feature>
<dbReference type="InterPro" id="IPR036890">
    <property type="entry name" value="HATPase_C_sf"/>
</dbReference>
<evidence type="ECO:0000256" key="3">
    <source>
        <dbReference type="ARBA" id="ARBA00022543"/>
    </source>
</evidence>
<comment type="caution">
    <text evidence="15">The sequence shown here is derived from an EMBL/GenBank/DDBJ whole genome shotgun (WGS) entry which is preliminary data.</text>
</comment>
<dbReference type="InterPro" id="IPR043150">
    <property type="entry name" value="Phytochrome_PHY_sf"/>
</dbReference>
<dbReference type="SUPFAM" id="SSF52172">
    <property type="entry name" value="CheY-like"/>
    <property type="match status" value="1"/>
</dbReference>
<evidence type="ECO:0000256" key="1">
    <source>
        <dbReference type="ARBA" id="ARBA00000085"/>
    </source>
</evidence>
<dbReference type="GO" id="GO:0006355">
    <property type="term" value="P:regulation of DNA-templated transcription"/>
    <property type="evidence" value="ECO:0007669"/>
    <property type="project" value="InterPro"/>
</dbReference>
<dbReference type="Gene3D" id="3.30.450.40">
    <property type="match status" value="1"/>
</dbReference>
<protein>
    <recommendedName>
        <fullName evidence="2">histidine kinase</fullName>
        <ecNumber evidence="2">2.7.13.3</ecNumber>
    </recommendedName>
</protein>
<evidence type="ECO:0000313" key="16">
    <source>
        <dbReference type="Proteomes" id="UP000253529"/>
    </source>
</evidence>
<evidence type="ECO:0000256" key="10">
    <source>
        <dbReference type="ARBA" id="ARBA00022991"/>
    </source>
</evidence>
<keyword evidence="3" id="KW-0600">Photoreceptor protein</keyword>
<dbReference type="InterPro" id="IPR013654">
    <property type="entry name" value="PAS_2"/>
</dbReference>
<dbReference type="PROSITE" id="PS50046">
    <property type="entry name" value="PHYTOCHROME_2"/>
    <property type="match status" value="1"/>
</dbReference>
<dbReference type="Pfam" id="PF01590">
    <property type="entry name" value="GAF"/>
    <property type="match status" value="1"/>
</dbReference>
<keyword evidence="9" id="KW-0067">ATP-binding</keyword>
<accession>A0A366F708</accession>
<dbReference type="SUPFAM" id="SSF55785">
    <property type="entry name" value="PYP-like sensor domain (PAS domain)"/>
    <property type="match status" value="1"/>
</dbReference>
<dbReference type="SMART" id="SM00911">
    <property type="entry name" value="HWE_HK"/>
    <property type="match status" value="1"/>
</dbReference>
<dbReference type="Gene3D" id="3.40.50.2300">
    <property type="match status" value="1"/>
</dbReference>
<organism evidence="15 16">
    <name type="scientific">Roseiarcus fermentans</name>
    <dbReference type="NCBI Taxonomy" id="1473586"/>
    <lineage>
        <taxon>Bacteria</taxon>
        <taxon>Pseudomonadati</taxon>
        <taxon>Pseudomonadota</taxon>
        <taxon>Alphaproteobacteria</taxon>
        <taxon>Hyphomicrobiales</taxon>
        <taxon>Roseiarcaceae</taxon>
        <taxon>Roseiarcus</taxon>
    </lineage>
</organism>
<keyword evidence="7" id="KW-0547">Nucleotide-binding</keyword>
<evidence type="ECO:0000256" key="5">
    <source>
        <dbReference type="ARBA" id="ARBA00022606"/>
    </source>
</evidence>
<dbReference type="GO" id="GO:0004673">
    <property type="term" value="F:protein histidine kinase activity"/>
    <property type="evidence" value="ECO:0007669"/>
    <property type="project" value="UniProtKB-EC"/>
</dbReference>
<dbReference type="Pfam" id="PF08446">
    <property type="entry name" value="PAS_2"/>
    <property type="match status" value="1"/>
</dbReference>
<dbReference type="GO" id="GO:0009881">
    <property type="term" value="F:photoreceptor activity"/>
    <property type="evidence" value="ECO:0007669"/>
    <property type="project" value="UniProtKB-KW"/>
</dbReference>
<dbReference type="PANTHER" id="PTHR41523:SF7">
    <property type="entry name" value="HISTIDINE KINASE"/>
    <property type="match status" value="1"/>
</dbReference>
<dbReference type="PANTHER" id="PTHR41523">
    <property type="entry name" value="TWO-COMPONENT SYSTEM SENSOR PROTEIN"/>
    <property type="match status" value="1"/>
</dbReference>
<dbReference type="EC" id="2.7.13.3" evidence="2"/>
<comment type="catalytic activity">
    <reaction evidence="1">
        <text>ATP + protein L-histidine = ADP + protein N-phospho-L-histidine.</text>
        <dbReference type="EC" id="2.7.13.3"/>
    </reaction>
</comment>
<dbReference type="Gene3D" id="3.30.450.20">
    <property type="entry name" value="PAS domain"/>
    <property type="match status" value="1"/>
</dbReference>
<dbReference type="InterPro" id="IPR013515">
    <property type="entry name" value="Phytochrome_cen-reg"/>
</dbReference>
<proteinExistence type="predicted"/>
<keyword evidence="10" id="KW-0157">Chromophore</keyword>
<dbReference type="SMART" id="SM00448">
    <property type="entry name" value="REC"/>
    <property type="match status" value="1"/>
</dbReference>
<dbReference type="PRINTS" id="PR01033">
    <property type="entry name" value="PHYTOCHROME"/>
</dbReference>
<dbReference type="EMBL" id="QNRK01000019">
    <property type="protein sequence ID" value="RBP10407.1"/>
    <property type="molecule type" value="Genomic_DNA"/>
</dbReference>
<feature type="modified residue" description="4-aspartylphosphate" evidence="12">
    <location>
        <position position="798"/>
    </location>
</feature>
<dbReference type="AlphaFoldDB" id="A0A366F708"/>
<keyword evidence="8 15" id="KW-0418">Kinase</keyword>
<dbReference type="Proteomes" id="UP000253529">
    <property type="component" value="Unassembled WGS sequence"/>
</dbReference>
<keyword evidence="11" id="KW-0675">Receptor</keyword>
<dbReference type="RefSeq" id="WP_210208947.1">
    <property type="nucleotide sequence ID" value="NZ_QNRK01000019.1"/>
</dbReference>
<evidence type="ECO:0000256" key="11">
    <source>
        <dbReference type="ARBA" id="ARBA00023170"/>
    </source>
</evidence>
<evidence type="ECO:0000256" key="7">
    <source>
        <dbReference type="ARBA" id="ARBA00022741"/>
    </source>
</evidence>
<dbReference type="PROSITE" id="PS50110">
    <property type="entry name" value="RESPONSE_REGULATORY"/>
    <property type="match status" value="1"/>
</dbReference>